<dbReference type="GO" id="GO:0046872">
    <property type="term" value="F:metal ion binding"/>
    <property type="evidence" value="ECO:0007669"/>
    <property type="project" value="InterPro"/>
</dbReference>
<keyword evidence="2" id="KW-1185">Reference proteome</keyword>
<dbReference type="InterPro" id="IPR036163">
    <property type="entry name" value="HMA_dom_sf"/>
</dbReference>
<evidence type="ECO:0008006" key="3">
    <source>
        <dbReference type="Google" id="ProtNLM"/>
    </source>
</evidence>
<gene>
    <name evidence="1" type="ORF">SAMN05445756_0135</name>
</gene>
<accession>A0A212T187</accession>
<reference evidence="1 2" key="1">
    <citation type="submission" date="2017-06" db="EMBL/GenBank/DDBJ databases">
        <authorList>
            <person name="Kim H.J."/>
            <person name="Triplett B.A."/>
        </authorList>
    </citation>
    <scope>NUCLEOTIDE SEQUENCE [LARGE SCALE GENOMIC DNA]</scope>
    <source>
        <strain evidence="1 2">DSM 22179</strain>
    </source>
</reference>
<evidence type="ECO:0000313" key="1">
    <source>
        <dbReference type="EMBL" id="SNC59769.1"/>
    </source>
</evidence>
<dbReference type="Proteomes" id="UP000198122">
    <property type="component" value="Unassembled WGS sequence"/>
</dbReference>
<name>A0A212T187_9MICO</name>
<dbReference type="AlphaFoldDB" id="A0A212T187"/>
<proteinExistence type="predicted"/>
<evidence type="ECO:0000313" key="2">
    <source>
        <dbReference type="Proteomes" id="UP000198122"/>
    </source>
</evidence>
<sequence>MTHTPLGYSLKISYTNKGVWIMSATTTNEYRVTDVTCGHCETAIRSEVSEIAGGTGIEVSARPDRYANAA</sequence>
<dbReference type="SUPFAM" id="SSF55008">
    <property type="entry name" value="HMA, heavy metal-associated domain"/>
    <property type="match status" value="1"/>
</dbReference>
<protein>
    <recommendedName>
        <fullName evidence="3">Copper chaperone CopZ</fullName>
    </recommendedName>
</protein>
<dbReference type="EMBL" id="FYEZ01000001">
    <property type="protein sequence ID" value="SNC59769.1"/>
    <property type="molecule type" value="Genomic_DNA"/>
</dbReference>
<dbReference type="InterPro" id="IPR006121">
    <property type="entry name" value="HMA_dom"/>
</dbReference>
<organism evidence="1 2">
    <name type="scientific">Kytococcus aerolatus</name>
    <dbReference type="NCBI Taxonomy" id="592308"/>
    <lineage>
        <taxon>Bacteria</taxon>
        <taxon>Bacillati</taxon>
        <taxon>Actinomycetota</taxon>
        <taxon>Actinomycetes</taxon>
        <taxon>Micrococcales</taxon>
        <taxon>Kytococcaceae</taxon>
        <taxon>Kytococcus</taxon>
    </lineage>
</organism>
<dbReference type="CDD" id="cd00371">
    <property type="entry name" value="HMA"/>
    <property type="match status" value="1"/>
</dbReference>